<dbReference type="EMBL" id="JANPXH010000001">
    <property type="protein sequence ID" value="MCR6674066.1"/>
    <property type="molecule type" value="Genomic_DNA"/>
</dbReference>
<organism evidence="1 2">
    <name type="scientific">Escherichia marmotae</name>
    <dbReference type="NCBI Taxonomy" id="1499973"/>
    <lineage>
        <taxon>Bacteria</taxon>
        <taxon>Pseudomonadati</taxon>
        <taxon>Pseudomonadota</taxon>
        <taxon>Gammaproteobacteria</taxon>
        <taxon>Enterobacterales</taxon>
        <taxon>Enterobacteriaceae</taxon>
        <taxon>Escherichia</taxon>
    </lineage>
</organism>
<name>A0AAW5MC81_9ESCH</name>
<dbReference type="AlphaFoldDB" id="A0AAW5MC81"/>
<evidence type="ECO:0000313" key="2">
    <source>
        <dbReference type="Proteomes" id="UP001206878"/>
    </source>
</evidence>
<comment type="caution">
    <text evidence="1">The sequence shown here is derived from an EMBL/GenBank/DDBJ whole genome shotgun (WGS) entry which is preliminary data.</text>
</comment>
<reference evidence="1" key="1">
    <citation type="submission" date="2022-07" db="EMBL/GenBank/DDBJ databases">
        <title>Diversity of ethanolamine utilization by human commensal Escherichia coli.</title>
        <authorList>
            <person name="Jubelin G."/>
        </authorList>
    </citation>
    <scope>NUCLEOTIDE SEQUENCE</scope>
    <source>
        <strain evidence="1">S1</strain>
    </source>
</reference>
<dbReference type="Proteomes" id="UP001206878">
    <property type="component" value="Unassembled WGS sequence"/>
</dbReference>
<sequence>MVGKRRPCSKVNYRFTRETENESSSFCTGARRQKVLLIKRSERFAQNNTKCVDLSFSDKNGSYFPKSLAQEDYEWFLWRRNTQIAVISRKQHRFGCFSGKQTNWGFTRRIGMFIVRVIPEVWPSG</sequence>
<proteinExistence type="predicted"/>
<evidence type="ECO:0000313" key="1">
    <source>
        <dbReference type="EMBL" id="MCR6674066.1"/>
    </source>
</evidence>
<protein>
    <submittedName>
        <fullName evidence="1">Uncharacterized protein</fullName>
    </submittedName>
</protein>
<gene>
    <name evidence="1" type="ORF">NVV43_00325</name>
</gene>
<accession>A0AAW5MC81</accession>